<dbReference type="Proteomes" id="UP000600449">
    <property type="component" value="Unassembled WGS sequence"/>
</dbReference>
<gene>
    <name evidence="2" type="ORF">GCM10011322_07170</name>
</gene>
<dbReference type="InterPro" id="IPR027417">
    <property type="entry name" value="P-loop_NTPase"/>
</dbReference>
<dbReference type="Gene3D" id="3.40.50.300">
    <property type="entry name" value="P-loop containing nucleotide triphosphate hydrolases"/>
    <property type="match status" value="1"/>
</dbReference>
<organism evidence="2 3">
    <name type="scientific">Salinarimonas ramus</name>
    <dbReference type="NCBI Taxonomy" id="690164"/>
    <lineage>
        <taxon>Bacteria</taxon>
        <taxon>Pseudomonadati</taxon>
        <taxon>Pseudomonadota</taxon>
        <taxon>Alphaproteobacteria</taxon>
        <taxon>Hyphomicrobiales</taxon>
        <taxon>Salinarimonadaceae</taxon>
        <taxon>Salinarimonas</taxon>
    </lineage>
</organism>
<feature type="domain" description="Hda lid" evidence="1">
    <location>
        <begin position="172"/>
        <end position="219"/>
    </location>
</feature>
<dbReference type="Gene3D" id="1.10.8.60">
    <property type="match status" value="1"/>
</dbReference>
<dbReference type="GO" id="GO:0005886">
    <property type="term" value="C:plasma membrane"/>
    <property type="evidence" value="ECO:0007669"/>
    <property type="project" value="TreeGrafter"/>
</dbReference>
<dbReference type="InterPro" id="IPR055199">
    <property type="entry name" value="Hda_lid"/>
</dbReference>
<protein>
    <submittedName>
        <fullName evidence="2">Chromosomal replication initiator protein DnaA</fullName>
    </submittedName>
</protein>
<evidence type="ECO:0000313" key="2">
    <source>
        <dbReference type="EMBL" id="GGK22970.1"/>
    </source>
</evidence>
<dbReference type="GO" id="GO:0006270">
    <property type="term" value="P:DNA replication initiation"/>
    <property type="evidence" value="ECO:0007669"/>
    <property type="project" value="TreeGrafter"/>
</dbReference>
<evidence type="ECO:0000313" key="3">
    <source>
        <dbReference type="Proteomes" id="UP000600449"/>
    </source>
</evidence>
<dbReference type="AlphaFoldDB" id="A0A917Q5C0"/>
<keyword evidence="3" id="KW-1185">Reference proteome</keyword>
<dbReference type="GO" id="GO:0003688">
    <property type="term" value="F:DNA replication origin binding"/>
    <property type="evidence" value="ECO:0007669"/>
    <property type="project" value="TreeGrafter"/>
</dbReference>
<dbReference type="EMBL" id="BMMF01000002">
    <property type="protein sequence ID" value="GGK22970.1"/>
    <property type="molecule type" value="Genomic_DNA"/>
</dbReference>
<dbReference type="RefSeq" id="WP_188909663.1">
    <property type="nucleotide sequence ID" value="NZ_BMMF01000002.1"/>
</dbReference>
<dbReference type="SUPFAM" id="SSF52540">
    <property type="entry name" value="P-loop containing nucleoside triphosphate hydrolases"/>
    <property type="match status" value="1"/>
</dbReference>
<dbReference type="Pfam" id="PF22688">
    <property type="entry name" value="Hda_lid"/>
    <property type="match status" value="1"/>
</dbReference>
<dbReference type="PANTHER" id="PTHR30050:SF5">
    <property type="entry name" value="DNAA REGULATORY INACTIVATOR HDA"/>
    <property type="match status" value="1"/>
</dbReference>
<comment type="caution">
    <text evidence="2">The sequence shown here is derived from an EMBL/GenBank/DDBJ whole genome shotgun (WGS) entry which is preliminary data.</text>
</comment>
<dbReference type="PANTHER" id="PTHR30050">
    <property type="entry name" value="CHROMOSOMAL REPLICATION INITIATOR PROTEIN DNAA"/>
    <property type="match status" value="1"/>
</dbReference>
<reference evidence="2 3" key="1">
    <citation type="journal article" date="2014" name="Int. J. Syst. Evol. Microbiol.">
        <title>Complete genome sequence of Corynebacterium casei LMG S-19264T (=DSM 44701T), isolated from a smear-ripened cheese.</title>
        <authorList>
            <consortium name="US DOE Joint Genome Institute (JGI-PGF)"/>
            <person name="Walter F."/>
            <person name="Albersmeier A."/>
            <person name="Kalinowski J."/>
            <person name="Ruckert C."/>
        </authorList>
    </citation>
    <scope>NUCLEOTIDE SEQUENCE [LARGE SCALE GENOMIC DNA]</scope>
    <source>
        <strain evidence="2 3">CGMCC 1.9161</strain>
    </source>
</reference>
<accession>A0A917Q5C0</accession>
<evidence type="ECO:0000259" key="1">
    <source>
        <dbReference type="Pfam" id="PF22688"/>
    </source>
</evidence>
<sequence>MPERGERMRQLPLDLAGAPSHAEEDFLVAPSNEAAYAAIEAWPAWSHTVLRLEGPRGSGKSHLGAIWAGRTGAERIAARDVRDDAVPRLAAAPAILVEDADRGALDEPALFHLLNLARERGTFLLITGETPPDAWGIATRDLLSRLRLAPATRLAAPDDGLFKAVLVKLFLERQLVVDTSVVDYLAMRLERSLAAAAEAVAGLDAEALAQKRRITRPMAAAWLRATGRAAEDTDEEPLDENL</sequence>
<name>A0A917Q5C0_9HYPH</name>
<proteinExistence type="predicted"/>